<dbReference type="Proteomes" id="UP000199310">
    <property type="component" value="Unassembled WGS sequence"/>
</dbReference>
<name>A0A1I0S8C5_9BACT</name>
<organism evidence="2 3">
    <name type="scientific">Chitinophaga arvensicola</name>
    <dbReference type="NCBI Taxonomy" id="29529"/>
    <lineage>
        <taxon>Bacteria</taxon>
        <taxon>Pseudomonadati</taxon>
        <taxon>Bacteroidota</taxon>
        <taxon>Chitinophagia</taxon>
        <taxon>Chitinophagales</taxon>
        <taxon>Chitinophagaceae</taxon>
        <taxon>Chitinophaga</taxon>
    </lineage>
</organism>
<accession>A0A1I0S8C5</accession>
<dbReference type="AlphaFoldDB" id="A0A1I0S8C5"/>
<gene>
    <name evidence="2" type="ORF">SAMN04488122_4659</name>
</gene>
<protein>
    <submittedName>
        <fullName evidence="2">Uncharacterized protein</fullName>
    </submittedName>
</protein>
<evidence type="ECO:0000256" key="1">
    <source>
        <dbReference type="SAM" id="SignalP"/>
    </source>
</evidence>
<sequence>MKYFVLILCVICPVSALSQSSIKALRDTLQLRSKEFVTPPAFAHTKELPAKSNGAAIALTRNFQFVAGNSPDMQLQGDSAYVNAWLINKSVKVWRNGLFQYTGTTDGVKFDHTTGKIVFYPRLVSGDDVYIEALGGF</sequence>
<dbReference type="EMBL" id="FOJG01000002">
    <property type="protein sequence ID" value="SEW52041.1"/>
    <property type="molecule type" value="Genomic_DNA"/>
</dbReference>
<keyword evidence="1" id="KW-0732">Signal</keyword>
<dbReference type="OrthoDB" id="666568at2"/>
<feature type="chain" id="PRO_5011475148" evidence="1">
    <location>
        <begin position="19"/>
        <end position="137"/>
    </location>
</feature>
<reference evidence="3" key="1">
    <citation type="submission" date="2016-10" db="EMBL/GenBank/DDBJ databases">
        <authorList>
            <person name="Varghese N."/>
            <person name="Submissions S."/>
        </authorList>
    </citation>
    <scope>NUCLEOTIDE SEQUENCE [LARGE SCALE GENOMIC DNA]</scope>
    <source>
        <strain evidence="3">DSM 3695</strain>
    </source>
</reference>
<dbReference type="STRING" id="29529.SAMN04488122_4659"/>
<feature type="signal peptide" evidence="1">
    <location>
        <begin position="1"/>
        <end position="18"/>
    </location>
</feature>
<keyword evidence="3" id="KW-1185">Reference proteome</keyword>
<proteinExistence type="predicted"/>
<evidence type="ECO:0000313" key="2">
    <source>
        <dbReference type="EMBL" id="SEW52041.1"/>
    </source>
</evidence>
<evidence type="ECO:0000313" key="3">
    <source>
        <dbReference type="Proteomes" id="UP000199310"/>
    </source>
</evidence>
<dbReference type="RefSeq" id="WP_089898508.1">
    <property type="nucleotide sequence ID" value="NZ_FOJG01000002.1"/>
</dbReference>